<sequence length="274" mass="32029">MKTIYTLIFILTFSSVYSQQKKINNYKYLIVPERFSFLKKTDQYQTSSLTKFLFKKNGFNVMLDSEELPLELKNDPCKALKIIIQDKSSMFKTAVLIELRDCFNKVLYTSKEGGSRIKDYKKSYQESIRRAHASMSNFVYEPSLEVTITNNNEILESTNNKKVIVKNDVEKEVTDIKPVVKIDNTVTKIKNKVKKETLPKVTNTIKTLYAQPKSNGFQLINLKPEVVFIILNSKVKDVFIIKDKNGIFYLKDNLWIAEYYENDKLVQEKYQVKF</sequence>
<reference evidence="1 2" key="1">
    <citation type="submission" date="2024-03" db="EMBL/GenBank/DDBJ databases">
        <authorList>
            <person name="Cao K."/>
        </authorList>
    </citation>
    <scope>NUCLEOTIDE SEQUENCE [LARGE SCALE GENOMIC DNA]</scope>
    <source>
        <strain evidence="1 2">MCCC 1K00696</strain>
    </source>
</reference>
<organism evidence="1 2">
    <name type="scientific">Polaribacter marinaquae</name>
    <dbReference type="NCBI Taxonomy" id="1642819"/>
    <lineage>
        <taxon>Bacteria</taxon>
        <taxon>Pseudomonadati</taxon>
        <taxon>Bacteroidota</taxon>
        <taxon>Flavobacteriia</taxon>
        <taxon>Flavobacteriales</taxon>
        <taxon>Flavobacteriaceae</taxon>
    </lineage>
</organism>
<keyword evidence="2" id="KW-1185">Reference proteome</keyword>
<evidence type="ECO:0000313" key="2">
    <source>
        <dbReference type="Proteomes" id="UP001491088"/>
    </source>
</evidence>
<proteinExistence type="predicted"/>
<evidence type="ECO:0008006" key="3">
    <source>
        <dbReference type="Google" id="ProtNLM"/>
    </source>
</evidence>
<protein>
    <recommendedName>
        <fullName evidence="3">DUF4476 domain-containing protein</fullName>
    </recommendedName>
</protein>
<dbReference type="RefSeq" id="WP_340932998.1">
    <property type="nucleotide sequence ID" value="NZ_CP150496.1"/>
</dbReference>
<evidence type="ECO:0000313" key="1">
    <source>
        <dbReference type="EMBL" id="WYW55484.1"/>
    </source>
</evidence>
<dbReference type="EMBL" id="CP150496">
    <property type="protein sequence ID" value="WYW55484.1"/>
    <property type="molecule type" value="Genomic_DNA"/>
</dbReference>
<accession>A0ABZ2TQS7</accession>
<gene>
    <name evidence="1" type="ORF">WG950_13215</name>
</gene>
<name>A0ABZ2TQS7_9FLAO</name>
<dbReference type="Proteomes" id="UP001491088">
    <property type="component" value="Chromosome"/>
</dbReference>